<sequence length="262" mass="30894">MIKFICQPKYGSQQNGEISLDDVSKFPLIQNQLSEDNSIDFGQFDDKNILTAIKLANDITKIYEFISSENICKIPDVYGFCCKYGCLQVVDEIEKYIIDCDYDDIITSDMYVFAHMYSRQCIIDMVDLMIKDETLDKEFFYVSNYDIIKYLKSNQVFDLLLLKHNLDYGWVFYTMNDIVQYNCQIENRHIDSLNQLLIDACQDKKAEYHEDDVQIFLRFIESKGLNVKPFMIDECCCSSDRYGHYDCNNHAFQIFCEDPEYN</sequence>
<dbReference type="Proteomes" id="UP001321479">
    <property type="component" value="Segment"/>
</dbReference>
<keyword evidence="2" id="KW-1185">Reference proteome</keyword>
<evidence type="ECO:0000313" key="1">
    <source>
        <dbReference type="EMBL" id="BCS82626.1"/>
    </source>
</evidence>
<evidence type="ECO:0000313" key="2">
    <source>
        <dbReference type="Proteomes" id="UP001321479"/>
    </source>
</evidence>
<organism evidence="1 2">
    <name type="scientific">Cotonvirus japonicus</name>
    <dbReference type="NCBI Taxonomy" id="2811091"/>
    <lineage>
        <taxon>Viruses</taxon>
        <taxon>Varidnaviria</taxon>
        <taxon>Bamfordvirae</taxon>
        <taxon>Nucleocytoviricota</taxon>
        <taxon>Megaviricetes</taxon>
        <taxon>Imitervirales</taxon>
        <taxon>Mimiviridae</taxon>
        <taxon>Megamimivirinae</taxon>
        <taxon>Cotonvirus</taxon>
        <taxon>Cotonvirus japonicum</taxon>
    </lineage>
</organism>
<reference evidence="1 2" key="1">
    <citation type="submission" date="2021-02" db="EMBL/GenBank/DDBJ databases">
        <title>Cotonvirus japonicus, which uses Golgi apparatus of host cells for its virion factory, phylogenetically links tailed tupanvirus and icosahedral mimivirus.</title>
        <authorList>
            <person name="Takahashi H."/>
            <person name="Fukaya S."/>
            <person name="Song C."/>
            <person name="Murata K."/>
            <person name="Takemura M."/>
        </authorList>
    </citation>
    <scope>NUCLEOTIDE SEQUENCE [LARGE SCALE GENOMIC DNA]</scope>
</reference>
<name>A0ABM7NRA3_9VIRU</name>
<accession>A0ABM7NRA3</accession>
<dbReference type="RefSeq" id="YP_010841234.1">
    <property type="nucleotide sequence ID" value="NC_079139.1"/>
</dbReference>
<evidence type="ECO:0008006" key="3">
    <source>
        <dbReference type="Google" id="ProtNLM"/>
    </source>
</evidence>
<dbReference type="EMBL" id="AP024483">
    <property type="protein sequence ID" value="BCS82626.1"/>
    <property type="molecule type" value="Genomic_DNA"/>
</dbReference>
<dbReference type="GeneID" id="80557831"/>
<protein>
    <recommendedName>
        <fullName evidence="3">Ankyrin repeat protein</fullName>
    </recommendedName>
</protein>
<proteinExistence type="predicted"/>